<proteinExistence type="predicted"/>
<comment type="caution">
    <text evidence="3">The sequence shown here is derived from an EMBL/GenBank/DDBJ whole genome shotgun (WGS) entry which is preliminary data.</text>
</comment>
<organism evidence="3 4">
    <name type="scientific">Dipteronia sinensis</name>
    <dbReference type="NCBI Taxonomy" id="43782"/>
    <lineage>
        <taxon>Eukaryota</taxon>
        <taxon>Viridiplantae</taxon>
        <taxon>Streptophyta</taxon>
        <taxon>Embryophyta</taxon>
        <taxon>Tracheophyta</taxon>
        <taxon>Spermatophyta</taxon>
        <taxon>Magnoliopsida</taxon>
        <taxon>eudicotyledons</taxon>
        <taxon>Gunneridae</taxon>
        <taxon>Pentapetalae</taxon>
        <taxon>rosids</taxon>
        <taxon>malvids</taxon>
        <taxon>Sapindales</taxon>
        <taxon>Sapindaceae</taxon>
        <taxon>Hippocastanoideae</taxon>
        <taxon>Acereae</taxon>
        <taxon>Dipteronia</taxon>
    </lineage>
</organism>
<dbReference type="PANTHER" id="PTHR31286:SF167">
    <property type="entry name" value="OS09G0268800 PROTEIN"/>
    <property type="match status" value="1"/>
</dbReference>
<dbReference type="GO" id="GO:0003676">
    <property type="term" value="F:nucleic acid binding"/>
    <property type="evidence" value="ECO:0007669"/>
    <property type="project" value="InterPro"/>
</dbReference>
<evidence type="ECO:0000256" key="1">
    <source>
        <dbReference type="PROSITE-ProRule" id="PRU00047"/>
    </source>
</evidence>
<evidence type="ECO:0000313" key="4">
    <source>
        <dbReference type="Proteomes" id="UP001281410"/>
    </source>
</evidence>
<dbReference type="InterPro" id="IPR025558">
    <property type="entry name" value="DUF4283"/>
</dbReference>
<dbReference type="PROSITE" id="PS50158">
    <property type="entry name" value="ZF_CCHC"/>
    <property type="match status" value="1"/>
</dbReference>
<keyword evidence="1" id="KW-0862">Zinc</keyword>
<feature type="domain" description="CCHC-type" evidence="2">
    <location>
        <begin position="183"/>
        <end position="196"/>
    </location>
</feature>
<dbReference type="EMBL" id="JANJYJ010000008">
    <property type="protein sequence ID" value="KAK3192989.1"/>
    <property type="molecule type" value="Genomic_DNA"/>
</dbReference>
<protein>
    <recommendedName>
        <fullName evidence="2">CCHC-type domain-containing protein</fullName>
    </recommendedName>
</protein>
<reference evidence="3" key="1">
    <citation type="journal article" date="2023" name="Plant J.">
        <title>Genome sequences and population genomics provide insights into the demographic history, inbreeding, and mutation load of two 'living fossil' tree species of Dipteronia.</title>
        <authorList>
            <person name="Feng Y."/>
            <person name="Comes H.P."/>
            <person name="Chen J."/>
            <person name="Zhu S."/>
            <person name="Lu R."/>
            <person name="Zhang X."/>
            <person name="Li P."/>
            <person name="Qiu J."/>
            <person name="Olsen K.M."/>
            <person name="Qiu Y."/>
        </authorList>
    </citation>
    <scope>NUCLEOTIDE SEQUENCE</scope>
    <source>
        <strain evidence="3">NBL</strain>
    </source>
</reference>
<keyword evidence="4" id="KW-1185">Reference proteome</keyword>
<dbReference type="AlphaFoldDB" id="A0AAD9ZUV4"/>
<dbReference type="PANTHER" id="PTHR31286">
    <property type="entry name" value="GLYCINE-RICH CELL WALL STRUCTURAL PROTEIN 1.8-LIKE"/>
    <property type="match status" value="1"/>
</dbReference>
<dbReference type="InterPro" id="IPR001878">
    <property type="entry name" value="Znf_CCHC"/>
</dbReference>
<dbReference type="InterPro" id="IPR040256">
    <property type="entry name" value="At4g02000-like"/>
</dbReference>
<gene>
    <name evidence="3" type="ORF">Dsin_024299</name>
</gene>
<dbReference type="GO" id="GO:0008270">
    <property type="term" value="F:zinc ion binding"/>
    <property type="evidence" value="ECO:0007669"/>
    <property type="project" value="UniProtKB-KW"/>
</dbReference>
<keyword evidence="1" id="KW-0863">Zinc-finger</keyword>
<keyword evidence="1" id="KW-0479">Metal-binding</keyword>
<name>A0AAD9ZUV4_9ROSI</name>
<accession>A0AAD9ZUV4</accession>
<sequence length="313" mass="34827">MNADDIALMCDAISLKEKARPVCVLDTKLKDRGEKRLALCLVGKILTTKLVNRNVFVNVMNRIWRVDGGVEIEPIKGNIFAFFFKNAEDRQRVLNGGPWSFDRAIIVFEKPAGTGDVLDMKFNSVDFWVQVHNLLLLCMNEEIGMFLGKMIGKVRDIDLSMITDISGKVTTMLLRYERLFDYCFRCGRVGHILDECVHEDVILEVSSEATRKLRVWLRAASPPKQSFMGVGRMGRVVVHGWEMYKGGNDQNGGPLTASTSKNHETMTLDGNIEAEGTIGGSVGILINSPKDNLLMVAEEDVVTGLGLVKEMGI</sequence>
<evidence type="ECO:0000259" key="2">
    <source>
        <dbReference type="PROSITE" id="PS50158"/>
    </source>
</evidence>
<dbReference type="Pfam" id="PF14111">
    <property type="entry name" value="DUF4283"/>
    <property type="match status" value="1"/>
</dbReference>
<dbReference type="Proteomes" id="UP001281410">
    <property type="component" value="Unassembled WGS sequence"/>
</dbReference>
<evidence type="ECO:0000313" key="3">
    <source>
        <dbReference type="EMBL" id="KAK3192989.1"/>
    </source>
</evidence>